<evidence type="ECO:0000313" key="2">
    <source>
        <dbReference type="Proteomes" id="UP000572016"/>
    </source>
</evidence>
<dbReference type="InterPro" id="IPR021477">
    <property type="entry name" value="TVIIS_effector_SACOL2603_fam"/>
</dbReference>
<organism evidence="1 2">
    <name type="scientific">Listeria swaminathanii</name>
    <dbReference type="NCBI Taxonomy" id="2713501"/>
    <lineage>
        <taxon>Bacteria</taxon>
        <taxon>Bacillati</taxon>
        <taxon>Bacillota</taxon>
        <taxon>Bacilli</taxon>
        <taxon>Bacillales</taxon>
        <taxon>Listeriaceae</taxon>
        <taxon>Listeria</taxon>
    </lineage>
</organism>
<protein>
    <submittedName>
        <fullName evidence="1">DUF3130 family protein</fullName>
    </submittedName>
</protein>
<dbReference type="EMBL" id="JAATOD010000001">
    <property type="protein sequence ID" value="MBC2328648.1"/>
    <property type="molecule type" value="Genomic_DNA"/>
</dbReference>
<reference evidence="1 2" key="1">
    <citation type="submission" date="2020-03" db="EMBL/GenBank/DDBJ databases">
        <title>Soil Listeria distribution.</title>
        <authorList>
            <person name="Liao J."/>
            <person name="Wiedmann M."/>
        </authorList>
    </citation>
    <scope>NUCLEOTIDE SEQUENCE [LARGE SCALE GENOMIC DNA]</scope>
    <source>
        <strain evidence="1 2">FSL L7-0020</strain>
    </source>
</reference>
<evidence type="ECO:0000313" key="1">
    <source>
        <dbReference type="EMBL" id="MBC2328648.1"/>
    </source>
</evidence>
<name>A0A7X1DM65_9LIST</name>
<sequence>MKKVLIHSGKMENHSIAMKNSLEGLHYSPYETGNMQGCQSNSIDQLRDSILNMIEGLEYFVKVTQTDAGRIERLGELFEQQDKSLGQRMQGLKKAK</sequence>
<dbReference type="AlphaFoldDB" id="A0A7X1DM65"/>
<proteinExistence type="predicted"/>
<comment type="caution">
    <text evidence="1">The sequence shown here is derived from an EMBL/GenBank/DDBJ whole genome shotgun (WGS) entry which is preliminary data.</text>
</comment>
<dbReference type="Pfam" id="PF11328">
    <property type="entry name" value="DUF3130"/>
    <property type="match status" value="1"/>
</dbReference>
<gene>
    <name evidence="1" type="ORF">HCX62_01140</name>
</gene>
<dbReference type="NCBIfam" id="TIGR04197">
    <property type="entry name" value="T7SS_SACOL2603"/>
    <property type="match status" value="1"/>
</dbReference>
<dbReference type="Proteomes" id="UP000572016">
    <property type="component" value="Unassembled WGS sequence"/>
</dbReference>
<dbReference type="RefSeq" id="WP_185636715.1">
    <property type="nucleotide sequence ID" value="NZ_JAATOD010000001.1"/>
</dbReference>
<accession>A0A7X1DM65</accession>